<sequence length="1111" mass="121834">MDRENGDGDIEGGGGDDGFRSPIGSKYRPVLANDRAVLEMSSMDHGSSSSSSSAFTDQPPNLRKVKTSVNGSSDAKEGNASHQQQPNRSKQQDSKLELFGFDSLVNILGLKSMTGEHVAQPSSPRDGEDIPIATGVPMPAAPKLGTMMGVFIPCIQSILGIIYYIRFSWIVGMAGVGETLLLVSLCGTCTFLTSISLSAIATNGAMKGGGPYYLIGRALGPEVGVSIGLCFFLGNAVAGALYVLGAVETFLKAVPSAGIFRETITQINGTAIAQPIESPSSHDLQIYGIVVTILLCFVVFGGVKMINRVAPAFLIPVLFSVVCIFLGILLAGKNHPSEGITGLNSKTLKDNWSSDYQKTNDAGIPEAGGPVSWDFNYPAIRCPAIPVRGSAVPFRYLRLTTILFSRTIGILKYIKRNLISWKSKKQNILARSSAKVEYRVMLFKKLQFEETMQMTSLVGLFFPAVTGIMAGSNRSSSLKDTQRSIPVGTLAATLTTTCLYLVSLMLFGAVANREKLLTDRLLTASVAWPFPSLIKIGIILSTMGAALQSLTGAPRLLAAIANDDILPILNYFKVADGGEPHVATLFTAFLCIGCVVIGNLDLITPTVTMFFLLCYTGVNLSCFLLDLLDAPSWRPRWKFHHWSLSLVGALLCIVIMFLISWSFTVVSFALASLIYKYVSIKGKAGDWGDGFKSAYFQLALRSLRSLGASQVHPKNWYPIPLIFCRPWGKLPENVPCHPKLADFANCMKKKGRGMSIFVSILDGDYHECAEDAKNACKQLSTYIDYKNCEGVAEIVVAPNMSEGFRGIVQTMGLGNLKPNIVVMRYPEIWRRENLTEIPATFVGIINDCIVANKAVVIVKGLDEWPNEYQRQYGTIDLYWIVRDGGLMLLLSQLLLTKASFENCKIQVFCIAEEDGDADGLKADVKKFLYDLRMQAEVFVITMKWDAQMDGGGGSPQDESLEAFSSAQLRITDYLTQMKETAQRQGTPLMADGKPVVVNEKQVEKFLYTTLKLNSTILRYSRMAAVVLVSLPPPPVSHPAYFYMEYIDLLLENVPRILIVRGYRRDVESLSRMVFMNNLLIVASSFLKHEPKTEPNCKNIFVFFSLIFVYDG</sequence>
<keyword evidence="2 6" id="KW-0812">Transmembrane</keyword>
<dbReference type="NCBIfam" id="TIGR00930">
    <property type="entry name" value="2a30"/>
    <property type="match status" value="1"/>
</dbReference>
<evidence type="ECO:0000256" key="2">
    <source>
        <dbReference type="ARBA" id="ARBA00022692"/>
    </source>
</evidence>
<proteinExistence type="predicted"/>
<feature type="compositionally biased region" description="Polar residues" evidence="5">
    <location>
        <begin position="80"/>
        <end position="89"/>
    </location>
</feature>
<evidence type="ECO:0000256" key="3">
    <source>
        <dbReference type="ARBA" id="ARBA00022989"/>
    </source>
</evidence>
<feature type="transmembrane region" description="Helical" evidence="6">
    <location>
        <begin position="581"/>
        <end position="600"/>
    </location>
</feature>
<dbReference type="InterPro" id="IPR004842">
    <property type="entry name" value="SLC12A_fam"/>
</dbReference>
<feature type="domain" description="SLC12A transporter C-terminal" evidence="8">
    <location>
        <begin position="738"/>
        <end position="859"/>
    </location>
</feature>
<keyword evidence="3 6" id="KW-1133">Transmembrane helix</keyword>
<dbReference type="InterPro" id="IPR004841">
    <property type="entry name" value="AA-permease/SLC12A_dom"/>
</dbReference>
<keyword evidence="10" id="KW-1185">Reference proteome</keyword>
<evidence type="ECO:0000256" key="6">
    <source>
        <dbReference type="SAM" id="Phobius"/>
    </source>
</evidence>
<comment type="subcellular location">
    <subcellularLocation>
        <location evidence="1">Membrane</location>
        <topology evidence="1">Multi-pass membrane protein</topology>
    </subcellularLocation>
</comment>
<dbReference type="OrthoDB" id="2020542at2759"/>
<feature type="transmembrane region" description="Helical" evidence="6">
    <location>
        <begin position="648"/>
        <end position="675"/>
    </location>
</feature>
<gene>
    <name evidence="9" type="primary">CCC1</name>
    <name evidence="9" type="ORF">CR513_04043</name>
</gene>
<feature type="transmembrane region" description="Helical" evidence="6">
    <location>
        <begin position="148"/>
        <end position="167"/>
    </location>
</feature>
<evidence type="ECO:0000259" key="7">
    <source>
        <dbReference type="Pfam" id="PF00324"/>
    </source>
</evidence>
<evidence type="ECO:0000259" key="8">
    <source>
        <dbReference type="Pfam" id="PF03522"/>
    </source>
</evidence>
<dbReference type="InterPro" id="IPR018491">
    <property type="entry name" value="SLC12_C"/>
</dbReference>
<dbReference type="PANTHER" id="PTHR11827">
    <property type="entry name" value="SOLUTE CARRIER FAMILY 12, CATION COTRANSPORTERS"/>
    <property type="match status" value="1"/>
</dbReference>
<evidence type="ECO:0000256" key="4">
    <source>
        <dbReference type="ARBA" id="ARBA00023136"/>
    </source>
</evidence>
<reference evidence="9" key="1">
    <citation type="submission" date="2018-05" db="EMBL/GenBank/DDBJ databases">
        <title>Draft genome of Mucuna pruriens seed.</title>
        <authorList>
            <person name="Nnadi N.E."/>
            <person name="Vos R."/>
            <person name="Hasami M.H."/>
            <person name="Devisetty U.K."/>
            <person name="Aguiy J.C."/>
        </authorList>
    </citation>
    <scope>NUCLEOTIDE SEQUENCE [LARGE SCALE GENOMIC DNA]</scope>
    <source>
        <strain evidence="9">JCA_2017</strain>
    </source>
</reference>
<name>A0A371I8Q1_MUCPR</name>
<evidence type="ECO:0000313" key="9">
    <source>
        <dbReference type="EMBL" id="RDY11314.1"/>
    </source>
</evidence>
<evidence type="ECO:0000256" key="1">
    <source>
        <dbReference type="ARBA" id="ARBA00004141"/>
    </source>
</evidence>
<dbReference type="GO" id="GO:0016020">
    <property type="term" value="C:membrane"/>
    <property type="evidence" value="ECO:0007669"/>
    <property type="project" value="UniProtKB-SubCell"/>
</dbReference>
<dbReference type="EMBL" id="QJKJ01000665">
    <property type="protein sequence ID" value="RDY11314.1"/>
    <property type="molecule type" value="Genomic_DNA"/>
</dbReference>
<keyword evidence="4 6" id="KW-0472">Membrane</keyword>
<dbReference type="STRING" id="157652.A0A371I8Q1"/>
<feature type="transmembrane region" description="Helical" evidence="6">
    <location>
        <begin position="490"/>
        <end position="510"/>
    </location>
</feature>
<organism evidence="9 10">
    <name type="scientific">Mucuna pruriens</name>
    <name type="common">Velvet bean</name>
    <name type="synonym">Dolichos pruriens</name>
    <dbReference type="NCBI Taxonomy" id="157652"/>
    <lineage>
        <taxon>Eukaryota</taxon>
        <taxon>Viridiplantae</taxon>
        <taxon>Streptophyta</taxon>
        <taxon>Embryophyta</taxon>
        <taxon>Tracheophyta</taxon>
        <taxon>Spermatophyta</taxon>
        <taxon>Magnoliopsida</taxon>
        <taxon>eudicotyledons</taxon>
        <taxon>Gunneridae</taxon>
        <taxon>Pentapetalae</taxon>
        <taxon>rosids</taxon>
        <taxon>fabids</taxon>
        <taxon>Fabales</taxon>
        <taxon>Fabaceae</taxon>
        <taxon>Papilionoideae</taxon>
        <taxon>50 kb inversion clade</taxon>
        <taxon>NPAAA clade</taxon>
        <taxon>indigoferoid/millettioid clade</taxon>
        <taxon>Phaseoleae</taxon>
        <taxon>Mucuna</taxon>
    </lineage>
</organism>
<dbReference type="AlphaFoldDB" id="A0A371I8Q1"/>
<dbReference type="Gene3D" id="1.20.1740.10">
    <property type="entry name" value="Amino acid/polyamine transporter I"/>
    <property type="match status" value="2"/>
</dbReference>
<feature type="domain" description="SLC12A transporter C-terminal" evidence="8">
    <location>
        <begin position="870"/>
        <end position="1066"/>
    </location>
</feature>
<dbReference type="GO" id="GO:0015377">
    <property type="term" value="F:chloride:monoatomic cation symporter activity"/>
    <property type="evidence" value="ECO:0007669"/>
    <property type="project" value="InterPro"/>
</dbReference>
<feature type="transmembrane region" description="Helical" evidence="6">
    <location>
        <begin position="223"/>
        <end position="244"/>
    </location>
</feature>
<feature type="transmembrane region" description="Helical" evidence="6">
    <location>
        <begin position="179"/>
        <end position="202"/>
    </location>
</feature>
<dbReference type="Pfam" id="PF00324">
    <property type="entry name" value="AA_permease"/>
    <property type="match status" value="2"/>
</dbReference>
<feature type="domain" description="Amino acid permease/ SLC12A" evidence="7">
    <location>
        <begin position="434"/>
        <end position="697"/>
    </location>
</feature>
<protein>
    <submittedName>
        <fullName evidence="9">Cation-chloride cotransporter 1</fullName>
    </submittedName>
</protein>
<feature type="region of interest" description="Disordered" evidence="5">
    <location>
        <begin position="1"/>
        <end position="93"/>
    </location>
</feature>
<feature type="transmembrane region" description="Helical" evidence="6">
    <location>
        <begin position="284"/>
        <end position="303"/>
    </location>
</feature>
<feature type="domain" description="Amino acid permease/ SLC12A" evidence="7">
    <location>
        <begin position="149"/>
        <end position="353"/>
    </location>
</feature>
<feature type="transmembrane region" description="Helical" evidence="6">
    <location>
        <begin position="522"/>
        <end position="547"/>
    </location>
</feature>
<evidence type="ECO:0000256" key="5">
    <source>
        <dbReference type="SAM" id="MobiDB-lite"/>
    </source>
</evidence>
<feature type="non-terminal residue" evidence="9">
    <location>
        <position position="1111"/>
    </location>
</feature>
<dbReference type="Proteomes" id="UP000257109">
    <property type="component" value="Unassembled WGS sequence"/>
</dbReference>
<comment type="caution">
    <text evidence="9">The sequence shown here is derived from an EMBL/GenBank/DDBJ whole genome shotgun (WGS) entry which is preliminary data.</text>
</comment>
<accession>A0A371I8Q1</accession>
<dbReference type="PANTHER" id="PTHR11827:SF100">
    <property type="entry name" value="CATION-CHLORIDE COTRANSPORTER 1"/>
    <property type="match status" value="1"/>
</dbReference>
<dbReference type="Pfam" id="PF03522">
    <property type="entry name" value="SLC12"/>
    <property type="match status" value="2"/>
</dbReference>
<feature type="transmembrane region" description="Helical" evidence="6">
    <location>
        <begin position="310"/>
        <end position="331"/>
    </location>
</feature>
<evidence type="ECO:0000313" key="10">
    <source>
        <dbReference type="Proteomes" id="UP000257109"/>
    </source>
</evidence>